<evidence type="ECO:0000259" key="1">
    <source>
        <dbReference type="Pfam" id="PF00535"/>
    </source>
</evidence>
<dbReference type="InterPro" id="IPR050834">
    <property type="entry name" value="Glycosyltransf_2"/>
</dbReference>
<dbReference type="PANTHER" id="PTHR43685:SF2">
    <property type="entry name" value="GLYCOSYLTRANSFERASE 2-LIKE DOMAIN-CONTAINING PROTEIN"/>
    <property type="match status" value="1"/>
</dbReference>
<dbReference type="SUPFAM" id="SSF53448">
    <property type="entry name" value="Nucleotide-diphospho-sugar transferases"/>
    <property type="match status" value="1"/>
</dbReference>
<proteinExistence type="predicted"/>
<dbReference type="AlphaFoldDB" id="A0A1H2B4D2"/>
<dbReference type="InterPro" id="IPR001173">
    <property type="entry name" value="Glyco_trans_2-like"/>
</dbReference>
<dbReference type="Proteomes" id="UP000199679">
    <property type="component" value="Chromosome I"/>
</dbReference>
<protein>
    <submittedName>
        <fullName evidence="2">Glycosyl transferase family 2</fullName>
    </submittedName>
</protein>
<keyword evidence="2" id="KW-0808">Transferase</keyword>
<sequence length="314" mass="35090">MSLNNNIPAVSVIIPTYNPGLENLQQTLNGLKNQDLPVDSWECIIVDNASVNNTLQLIDTGWHPNFRIVKESRQGLTFARLKGYEESKANLIILVDDDNILAPDYLSIALSLFNKHPKLGVAGGKSIGVFESQPDEWFQQFYSLVAVRPHEQPQTITGNLSNGYPPIAPIGAGMILSRKCFEQYYNYIKSNKSIVKDRTGNNLSSGGDNEINIIALKNGFKVGYFPELSLQHLINNGRLAVPYLKRLNYSSNNSWVKVLYAHDLCPWKPISPLGVIPRNIKAFFNYKPWKSPANAIKYHGARGLFKGLSELTES</sequence>
<dbReference type="Pfam" id="PF00535">
    <property type="entry name" value="Glycos_transf_2"/>
    <property type="match status" value="1"/>
</dbReference>
<dbReference type="GO" id="GO:0016740">
    <property type="term" value="F:transferase activity"/>
    <property type="evidence" value="ECO:0007669"/>
    <property type="project" value="UniProtKB-KW"/>
</dbReference>
<dbReference type="PANTHER" id="PTHR43685">
    <property type="entry name" value="GLYCOSYLTRANSFERASE"/>
    <property type="match status" value="1"/>
</dbReference>
<feature type="domain" description="Glycosyltransferase 2-like" evidence="1">
    <location>
        <begin position="11"/>
        <end position="178"/>
    </location>
</feature>
<name>A0A1H2B4D2_MUCMA</name>
<organism evidence="2 3">
    <name type="scientific">Mucilaginibacter mallensis</name>
    <dbReference type="NCBI Taxonomy" id="652787"/>
    <lineage>
        <taxon>Bacteria</taxon>
        <taxon>Pseudomonadati</taxon>
        <taxon>Bacteroidota</taxon>
        <taxon>Sphingobacteriia</taxon>
        <taxon>Sphingobacteriales</taxon>
        <taxon>Sphingobacteriaceae</taxon>
        <taxon>Mucilaginibacter</taxon>
    </lineage>
</organism>
<dbReference type="Gene3D" id="3.90.550.10">
    <property type="entry name" value="Spore Coat Polysaccharide Biosynthesis Protein SpsA, Chain A"/>
    <property type="match status" value="1"/>
</dbReference>
<reference evidence="2 3" key="1">
    <citation type="submission" date="2016-10" db="EMBL/GenBank/DDBJ databases">
        <authorList>
            <person name="de Groot N.N."/>
        </authorList>
    </citation>
    <scope>NUCLEOTIDE SEQUENCE [LARGE SCALE GENOMIC DNA]</scope>
    <source>
        <strain evidence="2 3">MP1X4</strain>
    </source>
</reference>
<evidence type="ECO:0000313" key="3">
    <source>
        <dbReference type="Proteomes" id="UP000199679"/>
    </source>
</evidence>
<accession>A0A1H2B4D2</accession>
<dbReference type="CDD" id="cd00761">
    <property type="entry name" value="Glyco_tranf_GTA_type"/>
    <property type="match status" value="1"/>
</dbReference>
<dbReference type="InterPro" id="IPR029044">
    <property type="entry name" value="Nucleotide-diphossugar_trans"/>
</dbReference>
<keyword evidence="3" id="KW-1185">Reference proteome</keyword>
<dbReference type="OrthoDB" id="786280at2"/>
<dbReference type="RefSeq" id="WP_091376840.1">
    <property type="nucleotide sequence ID" value="NZ_LT629740.1"/>
</dbReference>
<dbReference type="STRING" id="652787.SAMN05216490_3902"/>
<dbReference type="EMBL" id="LT629740">
    <property type="protein sequence ID" value="SDT53048.1"/>
    <property type="molecule type" value="Genomic_DNA"/>
</dbReference>
<evidence type="ECO:0000313" key="2">
    <source>
        <dbReference type="EMBL" id="SDT53048.1"/>
    </source>
</evidence>
<gene>
    <name evidence="2" type="ORF">SAMN05216490_3902</name>
</gene>